<dbReference type="RefSeq" id="WP_069466317.1">
    <property type="nucleotide sequence ID" value="NZ_FODD01000007.1"/>
</dbReference>
<evidence type="ECO:0008006" key="5">
    <source>
        <dbReference type="Google" id="ProtNLM"/>
    </source>
</evidence>
<proteinExistence type="predicted"/>
<keyword evidence="2" id="KW-0732">Signal</keyword>
<dbReference type="PROSITE" id="PS51257">
    <property type="entry name" value="PROKAR_LIPOPROTEIN"/>
    <property type="match status" value="1"/>
</dbReference>
<dbReference type="OrthoDB" id="4204839at2"/>
<accession>A0A1H8HTR4</accession>
<evidence type="ECO:0000313" key="4">
    <source>
        <dbReference type="Proteomes" id="UP000181951"/>
    </source>
</evidence>
<feature type="chain" id="PRO_5039364168" description="Lipoprotein" evidence="2">
    <location>
        <begin position="24"/>
        <end position="219"/>
    </location>
</feature>
<feature type="signal peptide" evidence="2">
    <location>
        <begin position="1"/>
        <end position="23"/>
    </location>
</feature>
<evidence type="ECO:0000313" key="3">
    <source>
        <dbReference type="EMBL" id="SEN59296.1"/>
    </source>
</evidence>
<gene>
    <name evidence="3" type="ORF">SAMN05216267_100739</name>
</gene>
<sequence>MARRTTVTAAACTLAAAALVLTACGGGGDKKIAATTTGTPAGAPSASATTAPPTTTSAPGAPTFDFPPDVKVVVDPDTTGDAVKDAVLRDQGYGLQAIFLAIAKLDPAVTQFHRYVIESAAEDWSSKIGWGKSNHESITGTVLFYDRKVNVTGATTAGVTFCQSERNSHGKDTKSGKAIMTAPSLDDFTFHTVLMRKSADGTWQMANYKSQDRAKSCER</sequence>
<evidence type="ECO:0000256" key="2">
    <source>
        <dbReference type="SAM" id="SignalP"/>
    </source>
</evidence>
<dbReference type="EMBL" id="FODD01000007">
    <property type="protein sequence ID" value="SEN59296.1"/>
    <property type="molecule type" value="Genomic_DNA"/>
</dbReference>
<evidence type="ECO:0000256" key="1">
    <source>
        <dbReference type="SAM" id="MobiDB-lite"/>
    </source>
</evidence>
<dbReference type="Proteomes" id="UP000181951">
    <property type="component" value="Unassembled WGS sequence"/>
</dbReference>
<protein>
    <recommendedName>
        <fullName evidence="5">Lipoprotein</fullName>
    </recommendedName>
</protein>
<feature type="region of interest" description="Disordered" evidence="1">
    <location>
        <begin position="36"/>
        <end position="67"/>
    </location>
</feature>
<keyword evidence="4" id="KW-1185">Reference proteome</keyword>
<name>A0A1H8HTR4_9ACTN</name>
<organism evidence="3 4">
    <name type="scientific">Actinacidiphila rubida</name>
    <dbReference type="NCBI Taxonomy" id="310780"/>
    <lineage>
        <taxon>Bacteria</taxon>
        <taxon>Bacillati</taxon>
        <taxon>Actinomycetota</taxon>
        <taxon>Actinomycetes</taxon>
        <taxon>Kitasatosporales</taxon>
        <taxon>Streptomycetaceae</taxon>
        <taxon>Actinacidiphila</taxon>
    </lineage>
</organism>
<reference evidence="3 4" key="1">
    <citation type="submission" date="2016-10" db="EMBL/GenBank/DDBJ databases">
        <authorList>
            <person name="de Groot N.N."/>
        </authorList>
    </citation>
    <scope>NUCLEOTIDE SEQUENCE [LARGE SCALE GENOMIC DNA]</scope>
    <source>
        <strain evidence="3 4">CGMCC 4.2026</strain>
    </source>
</reference>
<dbReference type="AlphaFoldDB" id="A0A1H8HTR4"/>